<gene>
    <name evidence="2" type="ORF">EV421DRAFT_1706705</name>
</gene>
<dbReference type="Gene3D" id="3.40.50.1820">
    <property type="entry name" value="alpha/beta hydrolase"/>
    <property type="match status" value="1"/>
</dbReference>
<name>A0AA39JQP6_9AGAR</name>
<accession>A0AA39JQP6</accession>
<keyword evidence="2" id="KW-0378">Hydrolase</keyword>
<evidence type="ECO:0000259" key="1">
    <source>
        <dbReference type="Pfam" id="PF00135"/>
    </source>
</evidence>
<organism evidence="2 3">
    <name type="scientific">Armillaria borealis</name>
    <dbReference type="NCBI Taxonomy" id="47425"/>
    <lineage>
        <taxon>Eukaryota</taxon>
        <taxon>Fungi</taxon>
        <taxon>Dikarya</taxon>
        <taxon>Basidiomycota</taxon>
        <taxon>Agaricomycotina</taxon>
        <taxon>Agaricomycetes</taxon>
        <taxon>Agaricomycetidae</taxon>
        <taxon>Agaricales</taxon>
        <taxon>Marasmiineae</taxon>
        <taxon>Physalacriaceae</taxon>
        <taxon>Armillaria</taxon>
    </lineage>
</organism>
<evidence type="ECO:0000313" key="3">
    <source>
        <dbReference type="Proteomes" id="UP001175226"/>
    </source>
</evidence>
<dbReference type="AlphaFoldDB" id="A0AA39JQP6"/>
<dbReference type="GO" id="GO:0016787">
    <property type="term" value="F:hydrolase activity"/>
    <property type="evidence" value="ECO:0007669"/>
    <property type="project" value="UniProtKB-KW"/>
</dbReference>
<protein>
    <submittedName>
        <fullName evidence="2">Alpha/Beta hydrolase protein</fullName>
    </submittedName>
</protein>
<dbReference type="InterPro" id="IPR029058">
    <property type="entry name" value="AB_hydrolase_fold"/>
</dbReference>
<comment type="caution">
    <text evidence="2">The sequence shown here is derived from an EMBL/GenBank/DDBJ whole genome shotgun (WGS) entry which is preliminary data.</text>
</comment>
<dbReference type="Proteomes" id="UP001175226">
    <property type="component" value="Unassembled WGS sequence"/>
</dbReference>
<proteinExistence type="predicted"/>
<reference evidence="2" key="1">
    <citation type="submission" date="2023-06" db="EMBL/GenBank/DDBJ databases">
        <authorList>
            <consortium name="Lawrence Berkeley National Laboratory"/>
            <person name="Ahrendt S."/>
            <person name="Sahu N."/>
            <person name="Indic B."/>
            <person name="Wong-Bajracharya J."/>
            <person name="Merenyi Z."/>
            <person name="Ke H.-M."/>
            <person name="Monk M."/>
            <person name="Kocsube S."/>
            <person name="Drula E."/>
            <person name="Lipzen A."/>
            <person name="Balint B."/>
            <person name="Henrissat B."/>
            <person name="Andreopoulos B."/>
            <person name="Martin F.M."/>
            <person name="Harder C.B."/>
            <person name="Rigling D."/>
            <person name="Ford K.L."/>
            <person name="Foster G.D."/>
            <person name="Pangilinan J."/>
            <person name="Papanicolaou A."/>
            <person name="Barry K."/>
            <person name="LaButti K."/>
            <person name="Viragh M."/>
            <person name="Koriabine M."/>
            <person name="Yan M."/>
            <person name="Riley R."/>
            <person name="Champramary S."/>
            <person name="Plett K.L."/>
            <person name="Tsai I.J."/>
            <person name="Slot J."/>
            <person name="Sipos G."/>
            <person name="Plett J."/>
            <person name="Nagy L.G."/>
            <person name="Grigoriev I.V."/>
        </authorList>
    </citation>
    <scope>NUCLEOTIDE SEQUENCE</scope>
    <source>
        <strain evidence="2">FPL87.14</strain>
    </source>
</reference>
<dbReference type="Pfam" id="PF00135">
    <property type="entry name" value="COesterase"/>
    <property type="match status" value="1"/>
</dbReference>
<keyword evidence="3" id="KW-1185">Reference proteome</keyword>
<feature type="non-terminal residue" evidence="2">
    <location>
        <position position="126"/>
    </location>
</feature>
<sequence>LWTQTAVQAGVKAYGYQFTQNPLLYLSERGVPHGSEIPFIYGTLNSSAESESSIVLGEMMVDHWVSFATSLDPNDGLGISRPFWPQYTPENEVLLQLHGDNTTVIPDDYRKEQIDFIKDNTEVFSL</sequence>
<dbReference type="SUPFAM" id="SSF53474">
    <property type="entry name" value="alpha/beta-Hydrolases"/>
    <property type="match status" value="1"/>
</dbReference>
<dbReference type="InterPro" id="IPR002018">
    <property type="entry name" value="CarbesteraseB"/>
</dbReference>
<feature type="domain" description="Carboxylesterase type B" evidence="1">
    <location>
        <begin position="5"/>
        <end position="116"/>
    </location>
</feature>
<evidence type="ECO:0000313" key="2">
    <source>
        <dbReference type="EMBL" id="KAK0447160.1"/>
    </source>
</evidence>
<dbReference type="EMBL" id="JAUEPT010000012">
    <property type="protein sequence ID" value="KAK0447160.1"/>
    <property type="molecule type" value="Genomic_DNA"/>
</dbReference>